<evidence type="ECO:0000313" key="1">
    <source>
        <dbReference type="EMBL" id="GGA57821.1"/>
    </source>
</evidence>
<proteinExistence type="predicted"/>
<gene>
    <name evidence="1" type="ORF">GCM10011499_30060</name>
</gene>
<dbReference type="Proteomes" id="UP000596977">
    <property type="component" value="Unassembled WGS sequence"/>
</dbReference>
<keyword evidence="2" id="KW-1185">Reference proteome</keyword>
<dbReference type="AlphaFoldDB" id="A0A916W0X3"/>
<organism evidence="1 2">
    <name type="scientific">Pelagibacterium lentulum</name>
    <dbReference type="NCBI Taxonomy" id="2029865"/>
    <lineage>
        <taxon>Bacteria</taxon>
        <taxon>Pseudomonadati</taxon>
        <taxon>Pseudomonadota</taxon>
        <taxon>Alphaproteobacteria</taxon>
        <taxon>Hyphomicrobiales</taxon>
        <taxon>Devosiaceae</taxon>
        <taxon>Pelagibacterium</taxon>
    </lineage>
</organism>
<sequence length="62" mass="6543">MSVAFGESGKGISAQSLENSVTKVVTGGECKCQPGSQNAGGEKKPIAPGKYMIRKIIYMYCL</sequence>
<accession>A0A916W0X3</accession>
<evidence type="ECO:0000313" key="2">
    <source>
        <dbReference type="Proteomes" id="UP000596977"/>
    </source>
</evidence>
<comment type="caution">
    <text evidence="1">The sequence shown here is derived from an EMBL/GenBank/DDBJ whole genome shotgun (WGS) entry which is preliminary data.</text>
</comment>
<protein>
    <submittedName>
        <fullName evidence="1">Uncharacterized protein</fullName>
    </submittedName>
</protein>
<dbReference type="EMBL" id="BMKB01000005">
    <property type="protein sequence ID" value="GGA57821.1"/>
    <property type="molecule type" value="Genomic_DNA"/>
</dbReference>
<name>A0A916W0X3_9HYPH</name>
<reference evidence="1 2" key="1">
    <citation type="journal article" date="2014" name="Int. J. Syst. Evol. Microbiol.">
        <title>Complete genome sequence of Corynebacterium casei LMG S-19264T (=DSM 44701T), isolated from a smear-ripened cheese.</title>
        <authorList>
            <consortium name="US DOE Joint Genome Institute (JGI-PGF)"/>
            <person name="Walter F."/>
            <person name="Albersmeier A."/>
            <person name="Kalinowski J."/>
            <person name="Ruckert C."/>
        </authorList>
    </citation>
    <scope>NUCLEOTIDE SEQUENCE [LARGE SCALE GENOMIC DNA]</scope>
    <source>
        <strain evidence="1 2">CGMCC 1.15896</strain>
    </source>
</reference>